<feature type="region of interest" description="Disordered" evidence="1">
    <location>
        <begin position="40"/>
        <end position="77"/>
    </location>
</feature>
<evidence type="ECO:0000313" key="3">
    <source>
        <dbReference type="EMBL" id="RPJ66733.1"/>
    </source>
</evidence>
<evidence type="ECO:0000256" key="1">
    <source>
        <dbReference type="SAM" id="MobiDB-lite"/>
    </source>
</evidence>
<dbReference type="AlphaFoldDB" id="A0A3N5Y198"/>
<dbReference type="EMBL" id="RPOK01000003">
    <property type="protein sequence ID" value="RPJ66733.1"/>
    <property type="molecule type" value="Genomic_DNA"/>
</dbReference>
<organism evidence="3 4">
    <name type="scientific">Alteromonas sediminis</name>
    <dbReference type="NCBI Taxonomy" id="2259342"/>
    <lineage>
        <taxon>Bacteria</taxon>
        <taxon>Pseudomonadati</taxon>
        <taxon>Pseudomonadota</taxon>
        <taxon>Gammaproteobacteria</taxon>
        <taxon>Alteromonadales</taxon>
        <taxon>Alteromonadaceae</taxon>
        <taxon>Alteromonas/Salinimonas group</taxon>
        <taxon>Alteromonas</taxon>
    </lineage>
</organism>
<evidence type="ECO:0000313" key="4">
    <source>
        <dbReference type="Proteomes" id="UP000275281"/>
    </source>
</evidence>
<dbReference type="RefSeq" id="WP_124028090.1">
    <property type="nucleotide sequence ID" value="NZ_JBHRSN010000006.1"/>
</dbReference>
<protein>
    <submittedName>
        <fullName evidence="3">DUF3014 domain-containing protein</fullName>
    </submittedName>
</protein>
<name>A0A3N5Y198_9ALTE</name>
<dbReference type="Pfam" id="PF11219">
    <property type="entry name" value="DUF3014"/>
    <property type="match status" value="1"/>
</dbReference>
<accession>A0A3N5Y198</accession>
<dbReference type="InterPro" id="IPR021382">
    <property type="entry name" value="DUF3014"/>
</dbReference>
<feature type="transmembrane region" description="Helical" evidence="2">
    <location>
        <begin position="12"/>
        <end position="30"/>
    </location>
</feature>
<keyword evidence="2" id="KW-1133">Transmembrane helix</keyword>
<keyword evidence="2" id="KW-0812">Transmembrane</keyword>
<reference evidence="3 4" key="1">
    <citation type="submission" date="2018-11" db="EMBL/GenBank/DDBJ databases">
        <authorList>
            <person name="Ye M.-Q."/>
            <person name="Du Z.-J."/>
        </authorList>
    </citation>
    <scope>NUCLEOTIDE SEQUENCE [LARGE SCALE GENOMIC DNA]</scope>
    <source>
        <strain evidence="3 4">U0105</strain>
    </source>
</reference>
<dbReference type="Proteomes" id="UP000275281">
    <property type="component" value="Unassembled WGS sequence"/>
</dbReference>
<keyword evidence="4" id="KW-1185">Reference proteome</keyword>
<sequence>MEADENTSSLKPHIIIAVVIAVVILAVFFWPSADEDVEPEAPQPVAIAEPEPVVPETPEPEPEVFEATPPPSSVELDADAEIAPPPVQEDVSEPEPLDISDAAIETALVTIANSDIITNFLVNEALLERFVVSVTNLANEEMAPNHRLLEPPAQKFRTYQQAQREWIDPASYKRYTPYVDAMEQLDNTRLLTLFARYEEEIQTQYAQIGDPDEPFERVLINAIDTLLDTPEVKVPVEVYTDSVMFKYKDDRLENLSSPQKQLLRTGPDNMRRIKAKLREIKALLEERGS</sequence>
<proteinExistence type="predicted"/>
<keyword evidence="2" id="KW-0472">Membrane</keyword>
<dbReference type="OrthoDB" id="5502479at2"/>
<comment type="caution">
    <text evidence="3">The sequence shown here is derived from an EMBL/GenBank/DDBJ whole genome shotgun (WGS) entry which is preliminary data.</text>
</comment>
<gene>
    <name evidence="3" type="ORF">DRW07_11700</name>
</gene>
<evidence type="ECO:0000256" key="2">
    <source>
        <dbReference type="SAM" id="Phobius"/>
    </source>
</evidence>